<dbReference type="Pfam" id="PF01738">
    <property type="entry name" value="DLH"/>
    <property type="match status" value="1"/>
</dbReference>
<dbReference type="InterPro" id="IPR029058">
    <property type="entry name" value="AB_hydrolase_fold"/>
</dbReference>
<dbReference type="PANTHER" id="PTHR22946">
    <property type="entry name" value="DIENELACTONE HYDROLASE DOMAIN-CONTAINING PROTEIN-RELATED"/>
    <property type="match status" value="1"/>
</dbReference>
<feature type="domain" description="Dienelactone hydrolase" evidence="1">
    <location>
        <begin position="120"/>
        <end position="252"/>
    </location>
</feature>
<dbReference type="PANTHER" id="PTHR22946:SF8">
    <property type="entry name" value="ACETYL XYLAN ESTERASE DOMAIN-CONTAINING PROTEIN"/>
    <property type="match status" value="1"/>
</dbReference>
<dbReference type="Proteomes" id="UP001589818">
    <property type="component" value="Unassembled WGS sequence"/>
</dbReference>
<reference evidence="2 3" key="1">
    <citation type="submission" date="2024-09" db="EMBL/GenBank/DDBJ databases">
        <authorList>
            <person name="Sun Q."/>
            <person name="Mori K."/>
        </authorList>
    </citation>
    <scope>NUCLEOTIDE SEQUENCE [LARGE SCALE GENOMIC DNA]</scope>
    <source>
        <strain evidence="2 3">CCM 4839</strain>
    </source>
</reference>
<keyword evidence="3" id="KW-1185">Reference proteome</keyword>
<dbReference type="SUPFAM" id="SSF53474">
    <property type="entry name" value="alpha/beta-Hydrolases"/>
    <property type="match status" value="1"/>
</dbReference>
<keyword evidence="2" id="KW-0378">Hydrolase</keyword>
<dbReference type="RefSeq" id="WP_204821793.1">
    <property type="nucleotide sequence ID" value="NZ_JANHOF010000015.1"/>
</dbReference>
<dbReference type="InterPro" id="IPR002925">
    <property type="entry name" value="Dienelactn_hydro"/>
</dbReference>
<dbReference type="Gene3D" id="3.40.50.1820">
    <property type="entry name" value="alpha/beta hydrolase"/>
    <property type="match status" value="1"/>
</dbReference>
<proteinExistence type="predicted"/>
<dbReference type="GO" id="GO:0016787">
    <property type="term" value="F:hydrolase activity"/>
    <property type="evidence" value="ECO:0007669"/>
    <property type="project" value="UniProtKB-KW"/>
</dbReference>
<protein>
    <submittedName>
        <fullName evidence="2">Dienelactone hydrolase family protein</fullName>
        <ecNumber evidence="2">3.1.-.-</ecNumber>
    </submittedName>
</protein>
<dbReference type="EC" id="3.1.-.-" evidence="2"/>
<accession>A0ABV6J1V2</accession>
<organism evidence="2 3">
    <name type="scientific">Paenibacillus mendelii</name>
    <dbReference type="NCBI Taxonomy" id="206163"/>
    <lineage>
        <taxon>Bacteria</taxon>
        <taxon>Bacillati</taxon>
        <taxon>Bacillota</taxon>
        <taxon>Bacilli</taxon>
        <taxon>Bacillales</taxon>
        <taxon>Paenibacillaceae</taxon>
        <taxon>Paenibacillus</taxon>
    </lineage>
</organism>
<evidence type="ECO:0000313" key="3">
    <source>
        <dbReference type="Proteomes" id="UP001589818"/>
    </source>
</evidence>
<dbReference type="InterPro" id="IPR050261">
    <property type="entry name" value="FrsA_esterase"/>
</dbReference>
<gene>
    <name evidence="2" type="ORF">ACFFJ8_00490</name>
</gene>
<dbReference type="EMBL" id="JBHLVF010000003">
    <property type="protein sequence ID" value="MFC0389843.1"/>
    <property type="molecule type" value="Genomic_DNA"/>
</dbReference>
<name>A0ABV6J1V2_9BACL</name>
<evidence type="ECO:0000259" key="1">
    <source>
        <dbReference type="Pfam" id="PF01738"/>
    </source>
</evidence>
<evidence type="ECO:0000313" key="2">
    <source>
        <dbReference type="EMBL" id="MFC0389843.1"/>
    </source>
</evidence>
<sequence length="356" mass="40560">MDHDLYKEDPAVGNVFREQQKFQFDHLIHRLRQEAEEKRESFFKLDTSSAAAFEKEAAPMREQLKHMLGWPLTMGHESSFRDSAPAIPEAKVNFVSEDKLGRIYRVEVEVDYGLTTYGLLFLPSGDEPYPLVIAQHGGWGTPELCSGFYGASNYNDMTRRVLKLGAAVFAPQLLLWHPDSYGPEFHRNQYDNQLKQVGSSIAAVEIHKIRRAIDYLIARPDIDGSRIGMIGLSYGGFYTMFTAAVDTRIKAVYSSCFINNRFEVDWSDFTWFNAGNRFLDAEVCALIAPRFLYLEVGKRDDLFLYKHAQPEIDKVADLYKQLNLANRFASRAFDGGHELDPENEGIELFCSHLSLG</sequence>
<comment type="caution">
    <text evidence="2">The sequence shown here is derived from an EMBL/GenBank/DDBJ whole genome shotgun (WGS) entry which is preliminary data.</text>
</comment>